<dbReference type="SUPFAM" id="SSF47986">
    <property type="entry name" value="DEATH domain"/>
    <property type="match status" value="1"/>
</dbReference>
<dbReference type="Proteomes" id="UP000230750">
    <property type="component" value="Unassembled WGS sequence"/>
</dbReference>
<evidence type="ECO:0000259" key="2">
    <source>
        <dbReference type="PROSITE" id="PS50017"/>
    </source>
</evidence>
<evidence type="ECO:0000313" key="4">
    <source>
        <dbReference type="Proteomes" id="UP000230750"/>
    </source>
</evidence>
<proteinExistence type="predicted"/>
<dbReference type="EMBL" id="MRZV01000517">
    <property type="protein sequence ID" value="PIK48541.1"/>
    <property type="molecule type" value="Genomic_DNA"/>
</dbReference>
<feature type="region of interest" description="Disordered" evidence="1">
    <location>
        <begin position="190"/>
        <end position="209"/>
    </location>
</feature>
<dbReference type="InterPro" id="IPR011029">
    <property type="entry name" value="DEATH-like_dom_sf"/>
</dbReference>
<gene>
    <name evidence="3" type="ORF">BSL78_14596</name>
</gene>
<protein>
    <recommendedName>
        <fullName evidence="2">Death domain-containing protein</fullName>
    </recommendedName>
</protein>
<dbReference type="InterPro" id="IPR000938">
    <property type="entry name" value="CAP-Gly_domain"/>
</dbReference>
<reference evidence="3 4" key="1">
    <citation type="journal article" date="2017" name="PLoS Biol.">
        <title>The sea cucumber genome provides insights into morphological evolution and visceral regeneration.</title>
        <authorList>
            <person name="Zhang X."/>
            <person name="Sun L."/>
            <person name="Yuan J."/>
            <person name="Sun Y."/>
            <person name="Gao Y."/>
            <person name="Zhang L."/>
            <person name="Li S."/>
            <person name="Dai H."/>
            <person name="Hamel J.F."/>
            <person name="Liu C."/>
            <person name="Yu Y."/>
            <person name="Liu S."/>
            <person name="Lin W."/>
            <person name="Guo K."/>
            <person name="Jin S."/>
            <person name="Xu P."/>
            <person name="Storey K.B."/>
            <person name="Huan P."/>
            <person name="Zhang T."/>
            <person name="Zhou Y."/>
            <person name="Zhang J."/>
            <person name="Lin C."/>
            <person name="Li X."/>
            <person name="Xing L."/>
            <person name="Huo D."/>
            <person name="Sun M."/>
            <person name="Wang L."/>
            <person name="Mercier A."/>
            <person name="Li F."/>
            <person name="Yang H."/>
            <person name="Xiang J."/>
        </authorList>
    </citation>
    <scope>NUCLEOTIDE SEQUENCE [LARGE SCALE GENOMIC DNA]</scope>
    <source>
        <strain evidence="3">Shaxun</strain>
        <tissue evidence="3">Muscle</tissue>
    </source>
</reference>
<dbReference type="Gene3D" id="1.10.533.10">
    <property type="entry name" value="Death Domain, Fas"/>
    <property type="match status" value="5"/>
</dbReference>
<dbReference type="GO" id="GO:0005123">
    <property type="term" value="F:death receptor binding"/>
    <property type="evidence" value="ECO:0007669"/>
    <property type="project" value="TreeGrafter"/>
</dbReference>
<dbReference type="STRING" id="307972.A0A2G8KKK2"/>
<evidence type="ECO:0000313" key="3">
    <source>
        <dbReference type="EMBL" id="PIK48541.1"/>
    </source>
</evidence>
<dbReference type="GO" id="GO:0031265">
    <property type="term" value="C:CD95 death-inducing signaling complex"/>
    <property type="evidence" value="ECO:0007669"/>
    <property type="project" value="TreeGrafter"/>
</dbReference>
<dbReference type="OrthoDB" id="194775at2759"/>
<organism evidence="3 4">
    <name type="scientific">Stichopus japonicus</name>
    <name type="common">Sea cucumber</name>
    <dbReference type="NCBI Taxonomy" id="307972"/>
    <lineage>
        <taxon>Eukaryota</taxon>
        <taxon>Metazoa</taxon>
        <taxon>Echinodermata</taxon>
        <taxon>Eleutherozoa</taxon>
        <taxon>Echinozoa</taxon>
        <taxon>Holothuroidea</taxon>
        <taxon>Aspidochirotacea</taxon>
        <taxon>Aspidochirotida</taxon>
        <taxon>Stichopodidae</taxon>
        <taxon>Apostichopus</taxon>
    </lineage>
</organism>
<dbReference type="Pfam" id="PF01302">
    <property type="entry name" value="CAP_GLY"/>
    <property type="match status" value="1"/>
</dbReference>
<dbReference type="PROSITE" id="PS50017">
    <property type="entry name" value="DEATH_DOMAIN"/>
    <property type="match status" value="3"/>
</dbReference>
<dbReference type="InterPro" id="IPR016729">
    <property type="entry name" value="FADD"/>
</dbReference>
<dbReference type="InterPro" id="IPR036859">
    <property type="entry name" value="CAP-Gly_dom_sf"/>
</dbReference>
<dbReference type="GO" id="GO:0089720">
    <property type="term" value="F:caspase binding"/>
    <property type="evidence" value="ECO:0007669"/>
    <property type="project" value="TreeGrafter"/>
</dbReference>
<dbReference type="SUPFAM" id="SSF74924">
    <property type="entry name" value="Cap-Gly domain"/>
    <property type="match status" value="2"/>
</dbReference>
<dbReference type="InterPro" id="IPR000488">
    <property type="entry name" value="Death_dom"/>
</dbReference>
<feature type="domain" description="Death" evidence="2">
    <location>
        <begin position="741"/>
        <end position="812"/>
    </location>
</feature>
<dbReference type="CDD" id="cd01670">
    <property type="entry name" value="Death"/>
    <property type="match status" value="3"/>
</dbReference>
<dbReference type="PANTHER" id="PTHR15077">
    <property type="entry name" value="FAS-ASSOCIATING DEATH DOMAIN-CONTAINING PROTEIN FADD"/>
    <property type="match status" value="1"/>
</dbReference>
<dbReference type="SMART" id="SM01052">
    <property type="entry name" value="CAP_GLY"/>
    <property type="match status" value="2"/>
</dbReference>
<dbReference type="Gene3D" id="2.30.30.190">
    <property type="entry name" value="CAP Gly-rich-like domain"/>
    <property type="match status" value="2"/>
</dbReference>
<comment type="caution">
    <text evidence="3">The sequence shown here is derived from an EMBL/GenBank/DDBJ whole genome shotgun (WGS) entry which is preliminary data.</text>
</comment>
<dbReference type="GO" id="GO:0045089">
    <property type="term" value="P:positive regulation of innate immune response"/>
    <property type="evidence" value="ECO:0007669"/>
    <property type="project" value="TreeGrafter"/>
</dbReference>
<feature type="region of interest" description="Disordered" evidence="1">
    <location>
        <begin position="304"/>
        <end position="356"/>
    </location>
</feature>
<evidence type="ECO:0000256" key="1">
    <source>
        <dbReference type="SAM" id="MobiDB-lite"/>
    </source>
</evidence>
<accession>A0A2G8KKK2</accession>
<dbReference type="AlphaFoldDB" id="A0A2G8KKK2"/>
<dbReference type="PANTHER" id="PTHR15077:SF10">
    <property type="entry name" value="FAS-ASSOCIATED DEATH DOMAIN PROTEIN"/>
    <property type="match status" value="1"/>
</dbReference>
<feature type="domain" description="Death" evidence="2">
    <location>
        <begin position="470"/>
        <end position="553"/>
    </location>
</feature>
<dbReference type="GO" id="GO:0097191">
    <property type="term" value="P:extrinsic apoptotic signaling pathway"/>
    <property type="evidence" value="ECO:0007669"/>
    <property type="project" value="TreeGrafter"/>
</dbReference>
<name>A0A2G8KKK2_STIJA</name>
<sequence length="1147" mass="131284">MASKRFCEFPDWSNTNIKWYMLGDVENVGRIGNRKLAAPGSIFQVDHDETEKSCNDGIELKSCEKGEIRVKWRPQVFYGLDDDLKDMLITLEDFKERLRIFEEYAELLLYAKQLKIGDKVDIRVPVKKSSGIVQGTLKYIGPKDPKIPGKYFGIQLDCNLDDSVGVKYSWCKGGNCVLVAVNKIQLPQTKKYDSKPRTRRDQKPSEEYTMNEDADVAVKGAAKLPYIKADDGVLVHAMLTTSRKKWVKGKVVFVWGNHLAVNVDSAEGEVLKPWRGWSNGKKVFQNYTRQTAWVDRNDVEILHYQPLPSSSSGPSNKKQIGGTSSETSLTNQPFSTGSHHRIPSGTNIGEEERCTSDTKKSWTTRITDLISRAEPPPYPFSVYEVQAIVTDSKLCDGLISALELEDEWRASTKREQKDFFRLESVLQSWWKDIQEGHHTHLQRFLILLGQYGREDIRDHIEKVPDRGCFDETVLNTVILSVTNSWKLFAAELGVKQHELTGKLTQDMNPYDCLRTAFDIWNTNEKGCNKLGQLLKVCRAIGRDTLADEIEQGLNESVLRRISRIIERKHLKLLGEKLLISEVRLDAFRQTFNIIPERVYRMLSYWSMLQSFDANKIEMLASVLYDIGLGHVSEKELYKGLRQHELENTAALLSDNWQKLAPVLVKTQDIDYIMEQMGDSSQNCFRMLNIWRGRQIRADDVNLKETLFQAMCDCDLNREARQLYCGLDPYTVMELSVKLLFDWPLLAKYFGYQKVEIAERMRSFNQAEMTLKMLNEWLNANKDEDPRKTKEKLLEGFVTIRREDLVEWLQNRDDGVCEVSGLKQTAKKATPESKRLTRMNMMKVAEKLHLNQQQLMDMLTLHYEDFNRYKPDSVKGDHLLAVIVAWKKKQSQRFGELETFENLQKLLEMYEHREALAELSEVTNRSEGAVGGVPPEEPPYPDLTLDSLVEVNYGEQTLSGVIAWIGEIKGIDGHGILAGVKLDNYLDVGGTDGTFNGTRCFNCQYGKGLILPLSRCKPDSRLLTETEIFNKKEKLTKDVPDRSCFDETVLNTVILSATNSWKLFAAKLGVEKHELFGKLTQDMNSYECLRTVFDIWNTNEKGCNKLGQLLKACRAIGRDTLADEIEQGMFQTISMTIFLSFKSISMES</sequence>
<feature type="compositionally biased region" description="Basic and acidic residues" evidence="1">
    <location>
        <begin position="190"/>
        <end position="206"/>
    </location>
</feature>
<feature type="compositionally biased region" description="Polar residues" evidence="1">
    <location>
        <begin position="307"/>
        <end position="337"/>
    </location>
</feature>
<dbReference type="Pfam" id="PF00531">
    <property type="entry name" value="Death"/>
    <property type="match status" value="2"/>
</dbReference>
<feature type="domain" description="Death" evidence="2">
    <location>
        <begin position="1045"/>
        <end position="1128"/>
    </location>
</feature>
<keyword evidence="4" id="KW-1185">Reference proteome</keyword>